<dbReference type="GO" id="GO:0140359">
    <property type="term" value="F:ABC-type transporter activity"/>
    <property type="evidence" value="ECO:0007669"/>
    <property type="project" value="InterPro"/>
</dbReference>
<sequence>MISAATTGSELRRFRRGTLPKVAVGALILIPLLYGALYLWAFWDPTGNMDHLPVALVNEDVAAQRDGEAVDAGTQVADKLVESGDLDWRRTSRADALAGVADGDYYFAVTIPADFSETIVSAGGDAPAQARIDVTYNDANSFLATTLGRSAMVQVESAVREEIGAQAVDKVLVGLGSARDGFATASDGAMTLTEASGKLADGASTLADGAGSAADGSASLADGLRTLATGVGSAHQGATRLDAGAQKLDAGAATLASGATDLAAGTTTLAQGGTTLADGAGKLSAGASKLADGTGALATGASTLATGLGSAHSGAQDLATGAASAADGAGALATGAKDLQAGTARLADGAHTLASGLAASAGTVGSLPQQLTDVATLLTKNTAVLEASDPGATDPQVQGLVAANKAALTKLSAIDGTALVGRLEAAAEGAAAIDAQLHPGSGTPTLRDGVDRLAAGATSLSTGLGTLEKGADALADGTSKLSAGATSLAAGAATVDKGATQLATSSTTLSKGSGTLSKGLQSAADGAGTLSQGAATLSGGTHTLANGTADLASGAGKLLDGARTAATGAGTLANGTARLADGADQLADGTTQLHDGSGQLADGLAGGAEKIPDDDATLRAERAAVVAAPVTVADTDLAQAEGFGEGFAPFFLSLALFVGALITWLVLRPVPPRALAAPVSGWRIAIAGYLPGLLIGAAQAGVMLSVVALGLGMDLANVPGTIAFTVLVAATFFALQQALLALAGPAAGKVLILALLMLQLAGSGGTYPVQTTASFFQAIHPWLPMSYAVQGLRQVITGGADGRLVASTLVLVGVLLGSLAVTAWRAGRMRTWTLDRLHPAIAL</sequence>
<keyword evidence="2 6" id="KW-0812">Transmembrane</keyword>
<feature type="transmembrane region" description="Helical" evidence="6">
    <location>
        <begin position="688"/>
        <end position="710"/>
    </location>
</feature>
<dbReference type="NCBIfam" id="TIGR03061">
    <property type="entry name" value="pip_yhgE_Nterm"/>
    <property type="match status" value="1"/>
</dbReference>
<comment type="subcellular location">
    <subcellularLocation>
        <location evidence="1">Membrane</location>
        <topology evidence="1">Multi-pass membrane protein</topology>
    </subcellularLocation>
</comment>
<evidence type="ECO:0000256" key="5">
    <source>
        <dbReference type="SAM" id="MobiDB-lite"/>
    </source>
</evidence>
<evidence type="ECO:0000313" key="9">
    <source>
        <dbReference type="Proteomes" id="UP000774283"/>
    </source>
</evidence>
<dbReference type="InterPro" id="IPR017501">
    <property type="entry name" value="Phage_infect_YhgE_C"/>
</dbReference>
<feature type="transmembrane region" description="Helical" evidence="6">
    <location>
        <begin position="647"/>
        <end position="667"/>
    </location>
</feature>
<evidence type="ECO:0000259" key="7">
    <source>
        <dbReference type="Pfam" id="PF12698"/>
    </source>
</evidence>
<dbReference type="NCBIfam" id="TIGR03062">
    <property type="entry name" value="pip_yhgE_Cterm"/>
    <property type="match status" value="1"/>
</dbReference>
<evidence type="ECO:0000313" key="8">
    <source>
        <dbReference type="EMBL" id="NKX92554.1"/>
    </source>
</evidence>
<evidence type="ECO:0000256" key="4">
    <source>
        <dbReference type="ARBA" id="ARBA00023136"/>
    </source>
</evidence>
<evidence type="ECO:0000256" key="2">
    <source>
        <dbReference type="ARBA" id="ARBA00022692"/>
    </source>
</evidence>
<accession>A0A9X5IR32</accession>
<feature type="region of interest" description="Disordered" evidence="5">
    <location>
        <begin position="506"/>
        <end position="525"/>
    </location>
</feature>
<dbReference type="PANTHER" id="PTHR43077:SF5">
    <property type="entry name" value="PHAGE INFECTION PROTEIN"/>
    <property type="match status" value="1"/>
</dbReference>
<dbReference type="InterPro" id="IPR013525">
    <property type="entry name" value="ABC2_TM"/>
</dbReference>
<feature type="transmembrane region" description="Helical" evidence="6">
    <location>
        <begin position="750"/>
        <end position="769"/>
    </location>
</feature>
<evidence type="ECO:0000256" key="3">
    <source>
        <dbReference type="ARBA" id="ARBA00022989"/>
    </source>
</evidence>
<dbReference type="InterPro" id="IPR051328">
    <property type="entry name" value="T7SS_ABC-Transporter"/>
</dbReference>
<dbReference type="InterPro" id="IPR011049">
    <property type="entry name" value="Serralysin-like_metalloprot_C"/>
</dbReference>
<dbReference type="Pfam" id="PF12698">
    <property type="entry name" value="ABC2_membrane_3"/>
    <property type="match status" value="2"/>
</dbReference>
<dbReference type="SUPFAM" id="SSF101967">
    <property type="entry name" value="Adhesin YadA, collagen-binding domain"/>
    <property type="match status" value="2"/>
</dbReference>
<feature type="domain" description="ABC-2 type transporter transmembrane" evidence="7">
    <location>
        <begin position="619"/>
        <end position="822"/>
    </location>
</feature>
<dbReference type="Proteomes" id="UP000774283">
    <property type="component" value="Unassembled WGS sequence"/>
</dbReference>
<dbReference type="GO" id="GO:0016020">
    <property type="term" value="C:membrane"/>
    <property type="evidence" value="ECO:0007669"/>
    <property type="project" value="UniProtKB-SubCell"/>
</dbReference>
<feature type="domain" description="ABC-2 type transporter transmembrane" evidence="7">
    <location>
        <begin position="28"/>
        <end position="160"/>
    </location>
</feature>
<evidence type="ECO:0000256" key="6">
    <source>
        <dbReference type="SAM" id="Phobius"/>
    </source>
</evidence>
<gene>
    <name evidence="8" type="ORF">HF995_04570</name>
</gene>
<feature type="compositionally biased region" description="Low complexity" evidence="5">
    <location>
        <begin position="506"/>
        <end position="520"/>
    </location>
</feature>
<feature type="transmembrane region" description="Helical" evidence="6">
    <location>
        <begin position="804"/>
        <end position="824"/>
    </location>
</feature>
<dbReference type="AlphaFoldDB" id="A0A9X5IR32"/>
<name>A0A9X5IR32_9MICO</name>
<dbReference type="InterPro" id="IPR017500">
    <property type="entry name" value="Phage_infect_YhgE_N"/>
</dbReference>
<keyword evidence="9" id="KW-1185">Reference proteome</keyword>
<organism evidence="8 9">
    <name type="scientific">Sanguibacter hominis ATCC BAA-789</name>
    <dbReference type="NCBI Taxonomy" id="1312740"/>
    <lineage>
        <taxon>Bacteria</taxon>
        <taxon>Bacillati</taxon>
        <taxon>Actinomycetota</taxon>
        <taxon>Actinomycetes</taxon>
        <taxon>Micrococcales</taxon>
        <taxon>Sanguibacteraceae</taxon>
        <taxon>Sanguibacter</taxon>
    </lineage>
</organism>
<comment type="caution">
    <text evidence="8">The sequence shown here is derived from an EMBL/GenBank/DDBJ whole genome shotgun (WGS) entry which is preliminary data.</text>
</comment>
<keyword evidence="3 6" id="KW-1133">Transmembrane helix</keyword>
<reference evidence="8 9" key="1">
    <citation type="submission" date="2020-04" db="EMBL/GenBank/DDBJ databases">
        <title>MicrobeNet Type strains.</title>
        <authorList>
            <person name="Nicholson A.C."/>
        </authorList>
    </citation>
    <scope>NUCLEOTIDE SEQUENCE [LARGE SCALE GENOMIC DNA]</scope>
    <source>
        <strain evidence="8 9">ATCC BAA-789</strain>
    </source>
</reference>
<feature type="transmembrane region" description="Helical" evidence="6">
    <location>
        <begin position="722"/>
        <end position="743"/>
    </location>
</feature>
<protein>
    <submittedName>
        <fullName evidence="8">YhgE/Pip domain-containing protein</fullName>
    </submittedName>
</protein>
<dbReference type="NCBIfam" id="TIGR03057">
    <property type="entry name" value="xxxLxxG_by_4"/>
    <property type="match status" value="8"/>
</dbReference>
<proteinExistence type="predicted"/>
<dbReference type="RefSeq" id="WP_168446577.1">
    <property type="nucleotide sequence ID" value="NZ_JAAXOW010000001.1"/>
</dbReference>
<dbReference type="Gene3D" id="3.40.1710.10">
    <property type="entry name" value="abc type-2 transporter like domain"/>
    <property type="match status" value="1"/>
</dbReference>
<dbReference type="PANTHER" id="PTHR43077">
    <property type="entry name" value="TRANSPORT PERMEASE YVFS-RELATED"/>
    <property type="match status" value="1"/>
</dbReference>
<evidence type="ECO:0000256" key="1">
    <source>
        <dbReference type="ARBA" id="ARBA00004141"/>
    </source>
</evidence>
<dbReference type="EMBL" id="JAAXOW010000001">
    <property type="protein sequence ID" value="NKX92554.1"/>
    <property type="molecule type" value="Genomic_DNA"/>
</dbReference>
<keyword evidence="4 6" id="KW-0472">Membrane</keyword>
<dbReference type="InterPro" id="IPR023908">
    <property type="entry name" value="xxxLxxG_rpt"/>
</dbReference>
<feature type="transmembrane region" description="Helical" evidence="6">
    <location>
        <begin position="22"/>
        <end position="43"/>
    </location>
</feature>